<evidence type="ECO:0000313" key="5">
    <source>
        <dbReference type="Proteomes" id="UP000677265"/>
    </source>
</evidence>
<name>A0A942T2W9_9BACI</name>
<feature type="compositionally biased region" description="Polar residues" evidence="1">
    <location>
        <begin position="693"/>
        <end position="706"/>
    </location>
</feature>
<evidence type="ECO:0000256" key="1">
    <source>
        <dbReference type="SAM" id="MobiDB-lite"/>
    </source>
</evidence>
<dbReference type="InterPro" id="IPR036280">
    <property type="entry name" value="Multihaem_cyt_sf"/>
</dbReference>
<reference evidence="3" key="1">
    <citation type="submission" date="2021-05" db="EMBL/GenBank/DDBJ databases">
        <title>Novel Bacillus species.</title>
        <authorList>
            <person name="Liu G."/>
        </authorList>
    </citation>
    <scope>NUCLEOTIDE SEQUENCE</scope>
    <source>
        <strain evidence="3 5">FJAT-50051</strain>
    </source>
</reference>
<dbReference type="Gene3D" id="1.10.1130.10">
    <property type="entry name" value="Flavocytochrome C3, Chain A"/>
    <property type="match status" value="2"/>
</dbReference>
<feature type="signal peptide" evidence="2">
    <location>
        <begin position="1"/>
        <end position="32"/>
    </location>
</feature>
<feature type="chain" id="PRO_5044697249" evidence="2">
    <location>
        <begin position="33"/>
        <end position="706"/>
    </location>
</feature>
<gene>
    <name evidence="4" type="ORF">KHB02_013610</name>
    <name evidence="3" type="ORF">KHB02_22675</name>
</gene>
<dbReference type="AlphaFoldDB" id="A0A942T2W9"/>
<evidence type="ECO:0000256" key="2">
    <source>
        <dbReference type="SAM" id="SignalP"/>
    </source>
</evidence>
<dbReference type="EMBL" id="JAGYPE020000022">
    <property type="protein sequence ID" value="MCH6266561.1"/>
    <property type="molecule type" value="Genomic_DNA"/>
</dbReference>
<sequence length="706" mass="78170">MNSLKISKHKYLIFFILLLFNLTTLTSLNVVAAEPDPSTIPPNIIVKNINVNADGTVTIKGLVSDNLTIPESIKMKLVYLDANQLENDLGSITPDSTGLWSINTTFTENFNKYFIIATDGDSNEEKIPVPTPPTIIVKDIKKNADGTTTINGEVSDNLTTAENIEMKLVYLDADRHENDLGQITPDSNGSWSITRTFPDKLNRYFLVATDKSSIENEEPNNTTIFVQRPYVTSIKVTVLNYRHKIIENGISKDRDETMEMDLIYKNEMTRVVLDPTIAIDFSDGVPANINNLIYLFDKSGMVDSVTPTKSNNQLMLNFHNLKPSTTYYLMFNPSLISEKYKDNSGIFVDDNGNAFFPVIKKFTTVSETVKSTAIDETMAEIPNQPHGFYSNNVSTCSNCHSTHNGDSPSLDTPKSDYMDKAKENSYCMACHDGTLAAPMPENLDTNNGDIKSKHDAIDTPEHSSSAGSCITCHNPHITWSEDNPTLLKDHFVYTKDNGSKIDSLEVNCDTCHKDNAVSEVPDYHDNSVREVLSYKKDTTADGQSGNYSLCLRCHNGVKASDIKQYYEDQNGVIESGHSIIAINGSKLRGNIPCSVCHETHASTNLKLLKSTLGHENQDSEAFSFTTGNWDENNERVFCMKCHNGKTSIYGVKALDPLQSPGHSLMEKCSDCHGGESNSFLEAAHAPQIDPTKTHSLTQTESPSPTQ</sequence>
<proteinExistence type="predicted"/>
<keyword evidence="5" id="KW-1185">Reference proteome</keyword>
<dbReference type="EMBL" id="JAGYPE010000004">
    <property type="protein sequence ID" value="MBS4184203.1"/>
    <property type="molecule type" value="Genomic_DNA"/>
</dbReference>
<accession>A0A942T2W9</accession>
<organism evidence="3">
    <name type="scientific">Neobacillus citreus</name>
    <dbReference type="NCBI Taxonomy" id="2833578"/>
    <lineage>
        <taxon>Bacteria</taxon>
        <taxon>Bacillati</taxon>
        <taxon>Bacillota</taxon>
        <taxon>Bacilli</taxon>
        <taxon>Bacillales</taxon>
        <taxon>Bacillaceae</taxon>
        <taxon>Neobacillus</taxon>
    </lineage>
</organism>
<keyword evidence="2" id="KW-0732">Signal</keyword>
<evidence type="ECO:0000313" key="4">
    <source>
        <dbReference type="EMBL" id="MCH6266561.1"/>
    </source>
</evidence>
<protein>
    <submittedName>
        <fullName evidence="4">Ig-like domain-containing protein</fullName>
    </submittedName>
</protein>
<dbReference type="Proteomes" id="UP000677265">
    <property type="component" value="Unassembled WGS sequence"/>
</dbReference>
<dbReference type="RefSeq" id="WP_213144108.1">
    <property type="nucleotide sequence ID" value="NZ_JAGYPE020000022.1"/>
</dbReference>
<comment type="caution">
    <text evidence="3">The sequence shown here is derived from an EMBL/GenBank/DDBJ whole genome shotgun (WGS) entry which is preliminary data.</text>
</comment>
<feature type="region of interest" description="Disordered" evidence="1">
    <location>
        <begin position="684"/>
        <end position="706"/>
    </location>
</feature>
<evidence type="ECO:0000313" key="3">
    <source>
        <dbReference type="EMBL" id="MBS4184203.1"/>
    </source>
</evidence>
<dbReference type="SUPFAM" id="SSF48695">
    <property type="entry name" value="Multiheme cytochromes"/>
    <property type="match status" value="1"/>
</dbReference>